<dbReference type="AlphaFoldDB" id="A0A4D4LGA7"/>
<dbReference type="Proteomes" id="UP000301309">
    <property type="component" value="Unassembled WGS sequence"/>
</dbReference>
<accession>A0A4D4LGA7</accession>
<proteinExistence type="predicted"/>
<comment type="caution">
    <text evidence="1">The sequence shown here is derived from an EMBL/GenBank/DDBJ whole genome shotgun (WGS) entry which is preliminary data.</text>
</comment>
<keyword evidence="2" id="KW-1185">Reference proteome</keyword>
<evidence type="ECO:0008006" key="3">
    <source>
        <dbReference type="Google" id="ProtNLM"/>
    </source>
</evidence>
<dbReference type="EMBL" id="BJHW01000001">
    <property type="protein sequence ID" value="GDY57538.1"/>
    <property type="molecule type" value="Genomic_DNA"/>
</dbReference>
<dbReference type="SUPFAM" id="SSF50494">
    <property type="entry name" value="Trypsin-like serine proteases"/>
    <property type="match status" value="1"/>
</dbReference>
<protein>
    <recommendedName>
        <fullName evidence="3">Serine protease</fullName>
    </recommendedName>
</protein>
<organism evidence="1 2">
    <name type="scientific">Streptomyces violaceusniger</name>
    <dbReference type="NCBI Taxonomy" id="68280"/>
    <lineage>
        <taxon>Bacteria</taxon>
        <taxon>Bacillati</taxon>
        <taxon>Actinomycetota</taxon>
        <taxon>Actinomycetes</taxon>
        <taxon>Kitasatosporales</taxon>
        <taxon>Streptomycetaceae</taxon>
        <taxon>Streptomyces</taxon>
        <taxon>Streptomyces violaceusniger group</taxon>
    </lineage>
</organism>
<reference evidence="1 2" key="1">
    <citation type="journal article" date="2020" name="Int. J. Syst. Evol. Microbiol.">
        <title>Reclassification of Streptomyces castelarensis and Streptomyces sporoclivatus as later heterotypic synonyms of Streptomyces antimycoticus.</title>
        <authorList>
            <person name="Komaki H."/>
            <person name="Tamura T."/>
        </authorList>
    </citation>
    <scope>NUCLEOTIDE SEQUENCE [LARGE SCALE GENOMIC DNA]</scope>
    <source>
        <strain evidence="1 2">NBRC 13459</strain>
    </source>
</reference>
<name>A0A4D4LGA7_STRVO</name>
<gene>
    <name evidence="1" type="ORF">SVIO_081610</name>
</gene>
<sequence length="145" mass="15364">MDWFLPVRSTGQRPATVSVLSQSDREAVGSGVLLPRARFLTCAHVINCALGKENTICAERPAQETLKVLVHGPDGEPHACTARLAVWIPPGAANGVEWDGDLAVLEFVEPLPAMCGRRAGRPWRRGSSFARGTAAGCTPPSPPLG</sequence>
<evidence type="ECO:0000313" key="1">
    <source>
        <dbReference type="EMBL" id="GDY57538.1"/>
    </source>
</evidence>
<evidence type="ECO:0000313" key="2">
    <source>
        <dbReference type="Proteomes" id="UP000301309"/>
    </source>
</evidence>
<dbReference type="InterPro" id="IPR009003">
    <property type="entry name" value="Peptidase_S1_PA"/>
</dbReference>